<feature type="region of interest" description="Disordered" evidence="2">
    <location>
        <begin position="181"/>
        <end position="205"/>
    </location>
</feature>
<dbReference type="Gene3D" id="1.10.287.160">
    <property type="entry name" value="HR1 repeat"/>
    <property type="match status" value="1"/>
</dbReference>
<dbReference type="Pfam" id="PF14663">
    <property type="entry name" value="RasGEF_N_2"/>
    <property type="match status" value="1"/>
</dbReference>
<feature type="domain" description="Rapamycin-insensitive companion of mTOR N-terminal" evidence="5">
    <location>
        <begin position="216"/>
        <end position="616"/>
    </location>
</feature>
<feature type="region of interest" description="Disordered" evidence="2">
    <location>
        <begin position="121"/>
        <end position="153"/>
    </location>
</feature>
<feature type="region of interest" description="Disordered" evidence="2">
    <location>
        <begin position="1306"/>
        <end position="1369"/>
    </location>
</feature>
<dbReference type="SMART" id="SM01310">
    <property type="entry name" value="RICTOR_V"/>
    <property type="match status" value="1"/>
</dbReference>
<dbReference type="InterPro" id="IPR011072">
    <property type="entry name" value="HR1_rho-bd"/>
</dbReference>
<dbReference type="Pfam" id="PF14668">
    <property type="entry name" value="RICTOR_V"/>
    <property type="match status" value="1"/>
</dbReference>
<evidence type="ECO:0000256" key="2">
    <source>
        <dbReference type="SAM" id="MobiDB-lite"/>
    </source>
</evidence>
<feature type="domain" description="REM-1" evidence="3">
    <location>
        <begin position="65"/>
        <end position="128"/>
    </location>
</feature>
<evidence type="ECO:0000259" key="6">
    <source>
        <dbReference type="SMART" id="SM01310"/>
    </source>
</evidence>
<accession>A0A165MKP5</accession>
<evidence type="ECO:0000313" key="7">
    <source>
        <dbReference type="EMBL" id="KZT65814.1"/>
    </source>
</evidence>
<proteinExistence type="inferred from homology"/>
<comment type="similarity">
    <text evidence="1">Belongs to the RICTOR family.</text>
</comment>
<dbReference type="InterPro" id="IPR028267">
    <property type="entry name" value="Pianissimo_N"/>
</dbReference>
<dbReference type="GO" id="GO:0038203">
    <property type="term" value="P:TORC2 signaling"/>
    <property type="evidence" value="ECO:0007669"/>
    <property type="project" value="TreeGrafter"/>
</dbReference>
<dbReference type="InterPro" id="IPR029452">
    <property type="entry name" value="RICTOR_V"/>
</dbReference>
<dbReference type="Pfam" id="PF14664">
    <property type="entry name" value="RICTOR_N"/>
    <property type="match status" value="2"/>
</dbReference>
<dbReference type="InterPro" id="IPR029453">
    <property type="entry name" value="Rictor_IV"/>
</dbReference>
<dbReference type="STRING" id="1314783.A0A165MKP5"/>
<dbReference type="SMART" id="SM00742">
    <property type="entry name" value="Hr1"/>
    <property type="match status" value="1"/>
</dbReference>
<dbReference type="SMART" id="SM01303">
    <property type="entry name" value="RasGEF_N_2"/>
    <property type="match status" value="1"/>
</dbReference>
<dbReference type="GO" id="GO:0031932">
    <property type="term" value="C:TORC2 complex"/>
    <property type="evidence" value="ECO:0007669"/>
    <property type="project" value="InterPro"/>
</dbReference>
<dbReference type="EMBL" id="KV429099">
    <property type="protein sequence ID" value="KZT65814.1"/>
    <property type="molecule type" value="Genomic_DNA"/>
</dbReference>
<feature type="domain" description="Rapamycin-insensitive companion of mTOR middle" evidence="4">
    <location>
        <begin position="702"/>
        <end position="926"/>
    </location>
</feature>
<dbReference type="InterPro" id="IPR036274">
    <property type="entry name" value="HR1_rpt_sf"/>
</dbReference>
<keyword evidence="8" id="KW-1185">Reference proteome</keyword>
<name>A0A165MKP5_9APHY</name>
<evidence type="ECO:0000313" key="8">
    <source>
        <dbReference type="Proteomes" id="UP000076727"/>
    </source>
</evidence>
<feature type="domain" description="Rapamycin-insensitive companion of mTOR" evidence="6">
    <location>
        <begin position="1095"/>
        <end position="1167"/>
    </location>
</feature>
<gene>
    <name evidence="7" type="ORF">DAEQUDRAFT_768534</name>
</gene>
<feature type="compositionally biased region" description="Acidic residues" evidence="2">
    <location>
        <begin position="1331"/>
        <end position="1340"/>
    </location>
</feature>
<protein>
    <recommendedName>
        <fullName evidence="9">REM-1 domain-containing protein</fullName>
    </recommendedName>
</protein>
<feature type="region of interest" description="Disordered" evidence="2">
    <location>
        <begin position="1"/>
        <end position="26"/>
    </location>
</feature>
<dbReference type="InterPro" id="IPR028268">
    <property type="entry name" value="Pianissimo_fam"/>
</dbReference>
<evidence type="ECO:0008006" key="9">
    <source>
        <dbReference type="Google" id="ProtNLM"/>
    </source>
</evidence>
<feature type="region of interest" description="Disordered" evidence="2">
    <location>
        <begin position="668"/>
        <end position="691"/>
    </location>
</feature>
<evidence type="ECO:0000259" key="3">
    <source>
        <dbReference type="SMART" id="SM00742"/>
    </source>
</evidence>
<dbReference type="SUPFAM" id="SSF46585">
    <property type="entry name" value="HR1 repeat"/>
    <property type="match status" value="1"/>
</dbReference>
<dbReference type="InterPro" id="IPR029451">
    <property type="entry name" value="RICTOR_M"/>
</dbReference>
<sequence>MPTVVVDHASSSGSTQRLGDVGPGTSAYTNLTGTTLANGSSFVSHPGANADSKGPDGPDDRALPDQFEDLHNELKIANAIKEGAENMLQVQLTDALRMQVESELEAAKSKISAITSTIETYSSKGQRKQGNEATTANGKGRPHKPPPMHVKQTTEATDDFRSAMQQATSCMRTLLSSYRSASAQSPSGASPSTSPSSSAMPNATAANAAELERARVEAMTRLVTVLQRNLRVRYEMDVEEVAKAVLPSLSDRSSKRSRATAYRLIRHSLVDLRSVERLKELKLDWFLVKSLSRDSKHAVEKEQVIKLIRAIVEIGSERRRPGTANACASGTVPLSSAVMHALIAVAESPDDPFRPICLQTLTEILLIDIELMAKTGGVRVLLHALADGPPEMIPLLASAFLHIVDCPSTRVYLRPGIDLEIALSGVTDAYGKGSEYVDRMRACTRVVTSMLRTWSGILPPFLVQTSFMTDIYGGHQGLMYFCIQDKLAIRSLIDGLRIPSLETREVILDMFFDLLNIRAPDWHRAFIAGRRLTIYRKPVAGDQKELPPLPESAQRPQVTVKLIDHFLALLIQVLSGAGLLDALTSMLEESPVGSNLSRKAVLLMAEVLQMSNRVLPLSIAAQIQSLPRVFNLASDYAVGGHRIIGTAALSSIDSFNRHQARIYPAPVADKSDTRPRANSVEDAVRRGQRQVQQDKIKQAMQMDDKTFQAILLDSQVMTAKDPSKWNFDVLQELIEGPLLNPKRMEEAIRVSRYMRKLMSFFHPFNHKFSDLPKTKMNIRWVRLGCQLLNALLTSAEGVKFLGEDDLLNQIVQSFAQLDPFNGAPTSDPIFSKRRMNETLTFGYFEMLGTLSKRREGLDLLEKFKLFTAFYHVTELRSREDLLKGIIENLDYSHDGHSRIVLSKALTSSYKHIRLFATDHLGALIRASATANSWTLRLLLTQLYDPVFEVREVAVRFLEEACESPDVLQSVVEMQPTLDHLGEMGHPLMLKFMSTPMGFRFLYAADYIDREMDLWFHERNLQYVVYIEVFLAKIFSASGDEDEDALTFENMVPPHFYGVMAKTELGYQVLQEKGHFAEFAEFIRQHGLESVDHDLIMKLKSVLWAVGNIGATEGGLTLLEDEEIIPEIIKIAEESLVLSVRGTCFFVLGLIASTPQGAEILDDYHWEATLSPLGMPTGICVPVNVERFTYIPPWDCVANEGDDDVRLEPPKTNEELEVMTAIYNLANTVIANTASRALQKMKSRPEYRHIFSSPETYFRALHTISSQKYRMPVRRYILDLFDVELDAAMVGKLSEYATTLRVQPSQKPVKPSLARAVSIVGRPNPEHRASDSEDEGSDDDDRTAVVEEPPMMNLRPMSRVVGFDGNSYFD</sequence>
<feature type="compositionally biased region" description="Basic and acidic residues" evidence="2">
    <location>
        <begin position="53"/>
        <end position="63"/>
    </location>
</feature>
<organism evidence="7 8">
    <name type="scientific">Daedalea quercina L-15889</name>
    <dbReference type="NCBI Taxonomy" id="1314783"/>
    <lineage>
        <taxon>Eukaryota</taxon>
        <taxon>Fungi</taxon>
        <taxon>Dikarya</taxon>
        <taxon>Basidiomycota</taxon>
        <taxon>Agaricomycotina</taxon>
        <taxon>Agaricomycetes</taxon>
        <taxon>Polyporales</taxon>
        <taxon>Fomitopsis</taxon>
    </lineage>
</organism>
<evidence type="ECO:0000256" key="1">
    <source>
        <dbReference type="ARBA" id="ARBA00008878"/>
    </source>
</evidence>
<dbReference type="Proteomes" id="UP000076727">
    <property type="component" value="Unassembled WGS sequence"/>
</dbReference>
<reference evidence="7 8" key="1">
    <citation type="journal article" date="2016" name="Mol. Biol. Evol.">
        <title>Comparative Genomics of Early-Diverging Mushroom-Forming Fungi Provides Insights into the Origins of Lignocellulose Decay Capabilities.</title>
        <authorList>
            <person name="Nagy L.G."/>
            <person name="Riley R."/>
            <person name="Tritt A."/>
            <person name="Adam C."/>
            <person name="Daum C."/>
            <person name="Floudas D."/>
            <person name="Sun H."/>
            <person name="Yadav J.S."/>
            <person name="Pangilinan J."/>
            <person name="Larsson K.H."/>
            <person name="Matsuura K."/>
            <person name="Barry K."/>
            <person name="Labutti K."/>
            <person name="Kuo R."/>
            <person name="Ohm R.A."/>
            <person name="Bhattacharya S.S."/>
            <person name="Shirouzu T."/>
            <person name="Yoshinaga Y."/>
            <person name="Martin F.M."/>
            <person name="Grigoriev I.V."/>
            <person name="Hibbett D.S."/>
        </authorList>
    </citation>
    <scope>NUCLEOTIDE SEQUENCE [LARGE SCALE GENOMIC DNA]</scope>
    <source>
        <strain evidence="7 8">L-15889</strain>
    </source>
</reference>
<evidence type="ECO:0000259" key="5">
    <source>
        <dbReference type="SMART" id="SM01308"/>
    </source>
</evidence>
<dbReference type="SUPFAM" id="SSF48371">
    <property type="entry name" value="ARM repeat"/>
    <property type="match status" value="1"/>
</dbReference>
<evidence type="ECO:0000259" key="4">
    <source>
        <dbReference type="SMART" id="SM01307"/>
    </source>
</evidence>
<dbReference type="PANTHER" id="PTHR13298:SF11">
    <property type="entry name" value="RAPAMYCIN-INSENSITIVE COMPANION OF MTOR"/>
    <property type="match status" value="1"/>
</dbReference>
<dbReference type="SMART" id="SM01308">
    <property type="entry name" value="RICTOR_N"/>
    <property type="match status" value="1"/>
</dbReference>
<feature type="region of interest" description="Disordered" evidence="2">
    <location>
        <begin position="39"/>
        <end position="63"/>
    </location>
</feature>
<dbReference type="OrthoDB" id="271111at2759"/>
<dbReference type="SMART" id="SM01307">
    <property type="entry name" value="RICTOR_M"/>
    <property type="match status" value="1"/>
</dbReference>
<dbReference type="Pfam" id="PF14666">
    <property type="entry name" value="RICTOR_M"/>
    <property type="match status" value="1"/>
</dbReference>
<dbReference type="PANTHER" id="PTHR13298">
    <property type="entry name" value="CYTOSOLIC REGULATOR PIANISSIMO"/>
    <property type="match status" value="1"/>
</dbReference>
<dbReference type="InterPro" id="IPR016024">
    <property type="entry name" value="ARM-type_fold"/>
</dbReference>